<feature type="transmembrane region" description="Helical" evidence="8">
    <location>
        <begin position="455"/>
        <end position="481"/>
    </location>
</feature>
<feature type="transmembrane region" description="Helical" evidence="8">
    <location>
        <begin position="101"/>
        <end position="124"/>
    </location>
</feature>
<keyword evidence="6 8" id="KW-1133">Transmembrane helix</keyword>
<dbReference type="PANTHER" id="PTHR33362">
    <property type="entry name" value="SIALIC ACID TRAP TRANSPORTER PERMEASE PROTEIN SIAT-RELATED"/>
    <property type="match status" value="1"/>
</dbReference>
<feature type="transmembrane region" description="Helical" evidence="8">
    <location>
        <begin position="543"/>
        <end position="567"/>
    </location>
</feature>
<evidence type="ECO:0000256" key="7">
    <source>
        <dbReference type="ARBA" id="ARBA00023136"/>
    </source>
</evidence>
<name>A0A381SN54_9ZZZZ</name>
<dbReference type="InterPro" id="IPR004681">
    <property type="entry name" value="TRAP_DctM"/>
</dbReference>
<evidence type="ECO:0000313" key="11">
    <source>
        <dbReference type="EMBL" id="SVA04781.1"/>
    </source>
</evidence>
<gene>
    <name evidence="11" type="ORF">METZ01_LOCUS57635</name>
</gene>
<dbReference type="InterPro" id="IPR055348">
    <property type="entry name" value="DctQ"/>
</dbReference>
<dbReference type="GO" id="GO:0022857">
    <property type="term" value="F:transmembrane transporter activity"/>
    <property type="evidence" value="ECO:0007669"/>
    <property type="project" value="TreeGrafter"/>
</dbReference>
<dbReference type="Pfam" id="PF04290">
    <property type="entry name" value="DctQ"/>
    <property type="match status" value="1"/>
</dbReference>
<feature type="transmembrane region" description="Helical" evidence="8">
    <location>
        <begin position="57"/>
        <end position="76"/>
    </location>
</feature>
<feature type="transmembrane region" description="Helical" evidence="8">
    <location>
        <begin position="26"/>
        <end position="45"/>
    </location>
</feature>
<organism evidence="11">
    <name type="scientific">marine metagenome</name>
    <dbReference type="NCBI Taxonomy" id="408172"/>
    <lineage>
        <taxon>unclassified sequences</taxon>
        <taxon>metagenomes</taxon>
        <taxon>ecological metagenomes</taxon>
    </lineage>
</organism>
<feature type="transmembrane region" description="Helical" evidence="8">
    <location>
        <begin position="327"/>
        <end position="352"/>
    </location>
</feature>
<evidence type="ECO:0000259" key="10">
    <source>
        <dbReference type="Pfam" id="PF06808"/>
    </source>
</evidence>
<dbReference type="PANTHER" id="PTHR33362:SF5">
    <property type="entry name" value="C4-DICARBOXYLATE TRAP TRANSPORTER LARGE PERMEASE PROTEIN DCTM"/>
    <property type="match status" value="1"/>
</dbReference>
<sequence>MSDSTVVEAAGARPVMVRAFRGVEELVANLALAVMVLLPLAEIVVRPFFSGGIPGSISFVQHLTLWVGFLGAALAARDGKLIALATATFIPAGRARQVTEVFAAVVGTTVSAVLAAGAYELVLFELEDGNTIAAGVPVWLAVAVIPVSFTVIALRLVWRASPSWGGRTVAALGIFIGYWLGTTDGVLASTPSWPLLSIVVMAAVLGAPIFTILGGAAVLLYMGDGDLPVIVAIETYGLNTSPHLPAIPLFTLAGFVLAQGNASERLLRVFRAGVGWIPGGTAIICVVLCAFFTVFTGGSGVTILALGGLLFPALLKDGYRERFSLGLLTASGSLGLLFPPAMPLILYAIVAQVAPDDLFVAGIVPGVLLVMLAAAWGVREGLITGAGRRKFVGPELRSALWEAKWELSIPFVVLGVLFSGSATLVETAAFTALYAAIIQGVVHRDFTLGRGLHQAFSECVVLVGGVLIILGVAVGFTAYLYDADVPFRLVDWADENVGSRLMFLLGLNIFLLLVGCVMDIFSATFVVVPLIVPVAEQFGVHPLHLGIIFIANLELGFLTPPVGLNLFLASYRFDRPLLDVYRASMPLLAILGFGVLIITYVPWLTLGLVEWLGRI</sequence>
<feature type="domain" description="TRAP C4-dicarboxylate transport system permease DctM subunit" evidence="10">
    <location>
        <begin position="198"/>
        <end position="604"/>
    </location>
</feature>
<protein>
    <submittedName>
        <fullName evidence="11">Uncharacterized protein</fullName>
    </submittedName>
</protein>
<dbReference type="EMBL" id="UINC01003264">
    <property type="protein sequence ID" value="SVA04781.1"/>
    <property type="molecule type" value="Genomic_DNA"/>
</dbReference>
<feature type="transmembrane region" description="Helical" evidence="8">
    <location>
        <begin position="243"/>
        <end position="262"/>
    </location>
</feature>
<dbReference type="AlphaFoldDB" id="A0A381SN54"/>
<proteinExistence type="predicted"/>
<keyword evidence="7 8" id="KW-0472">Membrane</keyword>
<dbReference type="InterPro" id="IPR010656">
    <property type="entry name" value="DctM"/>
</dbReference>
<feature type="transmembrane region" description="Helical" evidence="8">
    <location>
        <begin position="424"/>
        <end position="443"/>
    </location>
</feature>
<feature type="transmembrane region" description="Helical" evidence="8">
    <location>
        <begin position="299"/>
        <end position="315"/>
    </location>
</feature>
<accession>A0A381SN54</accession>
<dbReference type="NCBIfam" id="TIGR00786">
    <property type="entry name" value="dctM"/>
    <property type="match status" value="1"/>
</dbReference>
<comment type="subcellular location">
    <subcellularLocation>
        <location evidence="1">Cell inner membrane</location>
        <topology evidence="1">Multi-pass membrane protein</topology>
    </subcellularLocation>
</comment>
<keyword evidence="4" id="KW-0997">Cell inner membrane</keyword>
<evidence type="ECO:0000256" key="1">
    <source>
        <dbReference type="ARBA" id="ARBA00004429"/>
    </source>
</evidence>
<feature type="transmembrane region" description="Helical" evidence="8">
    <location>
        <begin position="164"/>
        <end position="181"/>
    </location>
</feature>
<feature type="domain" description="Tripartite ATP-independent periplasmic transporters DctQ component" evidence="9">
    <location>
        <begin position="35"/>
        <end position="157"/>
    </location>
</feature>
<evidence type="ECO:0000256" key="6">
    <source>
        <dbReference type="ARBA" id="ARBA00022989"/>
    </source>
</evidence>
<keyword evidence="5 8" id="KW-0812">Transmembrane</keyword>
<evidence type="ECO:0000256" key="2">
    <source>
        <dbReference type="ARBA" id="ARBA00022448"/>
    </source>
</evidence>
<feature type="transmembrane region" description="Helical" evidence="8">
    <location>
        <begin position="358"/>
        <end position="378"/>
    </location>
</feature>
<feature type="transmembrane region" description="Helical" evidence="8">
    <location>
        <begin position="274"/>
        <end position="293"/>
    </location>
</feature>
<dbReference type="GO" id="GO:0005886">
    <property type="term" value="C:plasma membrane"/>
    <property type="evidence" value="ECO:0007669"/>
    <property type="project" value="UniProtKB-SubCell"/>
</dbReference>
<feature type="transmembrane region" description="Helical" evidence="8">
    <location>
        <begin position="501"/>
        <end position="531"/>
    </location>
</feature>
<reference evidence="11" key="1">
    <citation type="submission" date="2018-05" db="EMBL/GenBank/DDBJ databases">
        <authorList>
            <person name="Lanie J.A."/>
            <person name="Ng W.-L."/>
            <person name="Kazmierczak K.M."/>
            <person name="Andrzejewski T.M."/>
            <person name="Davidsen T.M."/>
            <person name="Wayne K.J."/>
            <person name="Tettelin H."/>
            <person name="Glass J.I."/>
            <person name="Rusch D."/>
            <person name="Podicherti R."/>
            <person name="Tsui H.-C.T."/>
            <person name="Winkler M.E."/>
        </authorList>
    </citation>
    <scope>NUCLEOTIDE SEQUENCE</scope>
</reference>
<keyword evidence="2" id="KW-0813">Transport</keyword>
<keyword evidence="3" id="KW-1003">Cell membrane</keyword>
<evidence type="ECO:0000256" key="5">
    <source>
        <dbReference type="ARBA" id="ARBA00022692"/>
    </source>
</evidence>
<dbReference type="Pfam" id="PF06808">
    <property type="entry name" value="DctM"/>
    <property type="match status" value="1"/>
</dbReference>
<evidence type="ECO:0000259" key="9">
    <source>
        <dbReference type="Pfam" id="PF04290"/>
    </source>
</evidence>
<evidence type="ECO:0000256" key="8">
    <source>
        <dbReference type="SAM" id="Phobius"/>
    </source>
</evidence>
<evidence type="ECO:0000256" key="3">
    <source>
        <dbReference type="ARBA" id="ARBA00022475"/>
    </source>
</evidence>
<feature type="transmembrane region" description="Helical" evidence="8">
    <location>
        <begin position="193"/>
        <end position="223"/>
    </location>
</feature>
<feature type="transmembrane region" description="Helical" evidence="8">
    <location>
        <begin position="136"/>
        <end position="158"/>
    </location>
</feature>
<evidence type="ECO:0000256" key="4">
    <source>
        <dbReference type="ARBA" id="ARBA00022519"/>
    </source>
</evidence>
<feature type="transmembrane region" description="Helical" evidence="8">
    <location>
        <begin position="587"/>
        <end position="609"/>
    </location>
</feature>